<evidence type="ECO:0000256" key="1">
    <source>
        <dbReference type="SAM" id="MobiDB-lite"/>
    </source>
</evidence>
<feature type="signal peptide" evidence="3">
    <location>
        <begin position="1"/>
        <end position="29"/>
    </location>
</feature>
<keyword evidence="2" id="KW-1133">Transmembrane helix</keyword>
<feature type="compositionally biased region" description="Pro residues" evidence="1">
    <location>
        <begin position="35"/>
        <end position="54"/>
    </location>
</feature>
<sequence length="669" mass="68751">MRPHRPSAPAAGRCLVVAALLLLPLAAEAQQRPARPAPRPPVATQPLPAPLPVAPPPLERRIGLDELGLEAGLAFGTAGREVAFAMPRDMPGLAARASLGFDLVAPFAGRQAVEVWANGRVLASRAFAEGETRLTIDLPIPAEDLARDGAALRLGLRLVDQAGGALATLRADSHLALLLPDGMAPSVATLFRLLPRQTQVLTRPGPLPATEAAAALRIGLALAGSGREVRIGSGAPPVIERGPAGQRLWTTGAVVVGLGPSGAAVLDLDGMPALALGGPQPERAAGLLDGPWRDAAAAPTLGVRDARAPEEATAALPFAALPFAALRGATLPQEGAAPGWALEFALRDLPGGGMPSSIDLAFMRTPDTAGRSIATAVLNDTMLGSAALAEGSPARISLPIPPALLRLDNRLVVTLQRPGPGGVAQLLPDSLLRLSPAPPSRDFLGLPSRFAGGVEVILDAPEGGPVAETLNPVLWLLRGLVPAAAPITVSVREGTAPPRPTGPFIAITAEPPAGSQPALRFDAGRLTLSDRDGRPLLDLEGAQRMIAAQSVVAEGDRPGLWLRLPTLMPALPAAAPRLERGDVALLDGQGVALAWSSAAPVPEVRLAYAEAPNPAAPAPAAPAPAMPGTAQAERSAILVWRPYVLAVLWVLGFALVVHAFLHPRREAEA</sequence>
<reference evidence="4 5" key="1">
    <citation type="submission" date="2016-10" db="EMBL/GenBank/DDBJ databases">
        <authorList>
            <person name="de Groot N.N."/>
        </authorList>
    </citation>
    <scope>NUCLEOTIDE SEQUENCE [LARGE SCALE GENOMIC DNA]</scope>
    <source>
        <strain evidence="4 5">DSM 19981</strain>
    </source>
</reference>
<evidence type="ECO:0000256" key="3">
    <source>
        <dbReference type="SAM" id="SignalP"/>
    </source>
</evidence>
<name>A0A1I4ED17_9PROT</name>
<dbReference type="AlphaFoldDB" id="A0A1I4ED17"/>
<evidence type="ECO:0000313" key="4">
    <source>
        <dbReference type="EMBL" id="SFL03153.1"/>
    </source>
</evidence>
<proteinExistence type="predicted"/>
<evidence type="ECO:0000256" key="2">
    <source>
        <dbReference type="SAM" id="Phobius"/>
    </source>
</evidence>
<feature type="transmembrane region" description="Helical" evidence="2">
    <location>
        <begin position="640"/>
        <end position="661"/>
    </location>
</feature>
<organism evidence="4 5">
    <name type="scientific">Falsiroseomonas stagni DSM 19981</name>
    <dbReference type="NCBI Taxonomy" id="1123062"/>
    <lineage>
        <taxon>Bacteria</taxon>
        <taxon>Pseudomonadati</taxon>
        <taxon>Pseudomonadota</taxon>
        <taxon>Alphaproteobacteria</taxon>
        <taxon>Acetobacterales</taxon>
        <taxon>Roseomonadaceae</taxon>
        <taxon>Falsiroseomonas</taxon>
    </lineage>
</organism>
<accession>A0A1I4ED17</accession>
<dbReference type="Proteomes" id="UP000199473">
    <property type="component" value="Unassembled WGS sequence"/>
</dbReference>
<dbReference type="EMBL" id="FOSQ01000015">
    <property type="protein sequence ID" value="SFL03153.1"/>
    <property type="molecule type" value="Genomic_DNA"/>
</dbReference>
<keyword evidence="2" id="KW-0472">Membrane</keyword>
<dbReference type="RefSeq" id="WP_092962774.1">
    <property type="nucleotide sequence ID" value="NZ_FOSQ01000015.1"/>
</dbReference>
<keyword evidence="3" id="KW-0732">Signal</keyword>
<keyword evidence="2" id="KW-0812">Transmembrane</keyword>
<gene>
    <name evidence="4" type="ORF">SAMN02745775_11544</name>
</gene>
<dbReference type="STRING" id="1123062.SAMN02745775_11544"/>
<feature type="chain" id="PRO_5011750733" description="Cellulose synthase regulatory subunit" evidence="3">
    <location>
        <begin position="30"/>
        <end position="669"/>
    </location>
</feature>
<keyword evidence="5" id="KW-1185">Reference proteome</keyword>
<protein>
    <recommendedName>
        <fullName evidence="6">Cellulose synthase regulatory subunit</fullName>
    </recommendedName>
</protein>
<feature type="region of interest" description="Disordered" evidence="1">
    <location>
        <begin position="31"/>
        <end position="54"/>
    </location>
</feature>
<evidence type="ECO:0008006" key="6">
    <source>
        <dbReference type="Google" id="ProtNLM"/>
    </source>
</evidence>
<evidence type="ECO:0000313" key="5">
    <source>
        <dbReference type="Proteomes" id="UP000199473"/>
    </source>
</evidence>
<dbReference type="OrthoDB" id="7315676at2"/>